<dbReference type="AlphaFoldDB" id="A0A815YZV0"/>
<comment type="caution">
    <text evidence="2">The sequence shown here is derived from an EMBL/GenBank/DDBJ whole genome shotgun (WGS) entry which is preliminary data.</text>
</comment>
<protein>
    <submittedName>
        <fullName evidence="2">Uncharacterized protein</fullName>
    </submittedName>
</protein>
<gene>
    <name evidence="1" type="ORF">EDS130_LOCUS35229</name>
    <name evidence="2" type="ORF">XAT740_LOCUS45120</name>
</gene>
<proteinExistence type="predicted"/>
<keyword evidence="3" id="KW-1185">Reference proteome</keyword>
<evidence type="ECO:0000313" key="1">
    <source>
        <dbReference type="EMBL" id="CAF1386450.1"/>
    </source>
</evidence>
<organism evidence="2 3">
    <name type="scientific">Adineta ricciae</name>
    <name type="common">Rotifer</name>
    <dbReference type="NCBI Taxonomy" id="249248"/>
    <lineage>
        <taxon>Eukaryota</taxon>
        <taxon>Metazoa</taxon>
        <taxon>Spiralia</taxon>
        <taxon>Gnathifera</taxon>
        <taxon>Rotifera</taxon>
        <taxon>Eurotatoria</taxon>
        <taxon>Bdelloidea</taxon>
        <taxon>Adinetida</taxon>
        <taxon>Adinetidae</taxon>
        <taxon>Adineta</taxon>
    </lineage>
</organism>
<evidence type="ECO:0000313" key="2">
    <source>
        <dbReference type="EMBL" id="CAF1577429.1"/>
    </source>
</evidence>
<reference evidence="2" key="1">
    <citation type="submission" date="2021-02" db="EMBL/GenBank/DDBJ databases">
        <authorList>
            <person name="Nowell W R."/>
        </authorList>
    </citation>
    <scope>NUCLEOTIDE SEQUENCE</scope>
</reference>
<evidence type="ECO:0000313" key="3">
    <source>
        <dbReference type="Proteomes" id="UP000663828"/>
    </source>
</evidence>
<dbReference type="Proteomes" id="UP000663852">
    <property type="component" value="Unassembled WGS sequence"/>
</dbReference>
<accession>A0A815YZV0</accession>
<sequence>MMNRLAFNAIVRATRINPSIRSIAPYRWQSSQAKANQASQGSNLTAGIAGGLVTLLGGLAWYQFSGTRQLVNTAQEGVKQAEKLKETVKDKAGDSTETLKYLRSASATLIPGSAPFLGRIFDQVEEITKEHGDEVKKVFEETYNDFEKLSKEGGLDPKTAGKAVDILQKRVKQIQDLAGDVGGDAFNKLVSENAELRDKVSEQYKNLKDVAEKAKDKKPEVKKLVKETGTELANIFKDNNVNKQTIKQAQDLLKKKGEEAKKLVEDVAKDAKKK</sequence>
<dbReference type="Proteomes" id="UP000663828">
    <property type="component" value="Unassembled WGS sequence"/>
</dbReference>
<dbReference type="OrthoDB" id="3883941at2759"/>
<dbReference type="EMBL" id="CAJNOJ010000306">
    <property type="protein sequence ID" value="CAF1386450.1"/>
    <property type="molecule type" value="Genomic_DNA"/>
</dbReference>
<dbReference type="EMBL" id="CAJNOR010005834">
    <property type="protein sequence ID" value="CAF1577429.1"/>
    <property type="molecule type" value="Genomic_DNA"/>
</dbReference>
<name>A0A815YZV0_ADIRI</name>